<gene>
    <name evidence="1" type="ORF">DERYTH_LOCUS13913</name>
</gene>
<reference evidence="1" key="1">
    <citation type="submission" date="2021-06" db="EMBL/GenBank/DDBJ databases">
        <authorList>
            <person name="Kallberg Y."/>
            <person name="Tangrot J."/>
            <person name="Rosling A."/>
        </authorList>
    </citation>
    <scope>NUCLEOTIDE SEQUENCE</scope>
    <source>
        <strain evidence="1">MA453B</strain>
    </source>
</reference>
<name>A0A9N9NAJ0_9GLOM</name>
<organism evidence="1 2">
    <name type="scientific">Dentiscutata erythropus</name>
    <dbReference type="NCBI Taxonomy" id="1348616"/>
    <lineage>
        <taxon>Eukaryota</taxon>
        <taxon>Fungi</taxon>
        <taxon>Fungi incertae sedis</taxon>
        <taxon>Mucoromycota</taxon>
        <taxon>Glomeromycotina</taxon>
        <taxon>Glomeromycetes</taxon>
        <taxon>Diversisporales</taxon>
        <taxon>Gigasporaceae</taxon>
        <taxon>Dentiscutata</taxon>
    </lineage>
</organism>
<accession>A0A9N9NAJ0</accession>
<dbReference type="AlphaFoldDB" id="A0A9N9NAJ0"/>
<sequence>EKVRKTRKERSISSPLQKTPVLSLQEEPTITEVQEKLPKKNIHVLNLEENPKENAKDLANLDITMMHTEEVTKKNDKNDDKLESFHIQEEVENQLLLNKAPRNKLTMKNPA</sequence>
<evidence type="ECO:0000313" key="2">
    <source>
        <dbReference type="Proteomes" id="UP000789405"/>
    </source>
</evidence>
<evidence type="ECO:0000313" key="1">
    <source>
        <dbReference type="EMBL" id="CAG8715656.1"/>
    </source>
</evidence>
<dbReference type="Proteomes" id="UP000789405">
    <property type="component" value="Unassembled WGS sequence"/>
</dbReference>
<feature type="non-terminal residue" evidence="1">
    <location>
        <position position="1"/>
    </location>
</feature>
<protein>
    <submittedName>
        <fullName evidence="1">7006_t:CDS:1</fullName>
    </submittedName>
</protein>
<keyword evidence="2" id="KW-1185">Reference proteome</keyword>
<proteinExistence type="predicted"/>
<comment type="caution">
    <text evidence="1">The sequence shown here is derived from an EMBL/GenBank/DDBJ whole genome shotgun (WGS) entry which is preliminary data.</text>
</comment>
<dbReference type="EMBL" id="CAJVPY010010120">
    <property type="protein sequence ID" value="CAG8715656.1"/>
    <property type="molecule type" value="Genomic_DNA"/>
</dbReference>